<dbReference type="GO" id="GO:0140662">
    <property type="term" value="F:ATP-dependent protein folding chaperone"/>
    <property type="evidence" value="ECO:0007669"/>
    <property type="project" value="InterPro"/>
</dbReference>
<keyword evidence="3" id="KW-0143">Chaperone</keyword>
<evidence type="ECO:0000313" key="4">
    <source>
        <dbReference type="EMBL" id="GAH93988.1"/>
    </source>
</evidence>
<dbReference type="AlphaFoldDB" id="X1LIN8"/>
<dbReference type="Gene3D" id="3.50.7.10">
    <property type="entry name" value="GroEL"/>
    <property type="match status" value="1"/>
</dbReference>
<evidence type="ECO:0000256" key="1">
    <source>
        <dbReference type="ARBA" id="ARBA00022741"/>
    </source>
</evidence>
<dbReference type="PANTHER" id="PTHR11353">
    <property type="entry name" value="CHAPERONIN"/>
    <property type="match status" value="1"/>
</dbReference>
<sequence length="84" mass="9587">KTLIDLDHIQIIKKEGKSLIDTNIIEGIIVDKEIVHPMMPKSLRNAKIALVSSSLEVEKTEFDAEIRIQTPDQINKFLEEESNM</sequence>
<keyword evidence="1" id="KW-0547">Nucleotide-binding</keyword>
<evidence type="ECO:0000256" key="2">
    <source>
        <dbReference type="ARBA" id="ARBA00022840"/>
    </source>
</evidence>
<proteinExistence type="predicted"/>
<protein>
    <submittedName>
        <fullName evidence="4">Uncharacterized protein</fullName>
    </submittedName>
</protein>
<comment type="caution">
    <text evidence="4">The sequence shown here is derived from an EMBL/GenBank/DDBJ whole genome shotgun (WGS) entry which is preliminary data.</text>
</comment>
<feature type="non-terminal residue" evidence="4">
    <location>
        <position position="1"/>
    </location>
</feature>
<dbReference type="InterPro" id="IPR027409">
    <property type="entry name" value="GroEL-like_apical_dom_sf"/>
</dbReference>
<dbReference type="Pfam" id="PF00118">
    <property type="entry name" value="Cpn60_TCP1"/>
    <property type="match status" value="1"/>
</dbReference>
<reference evidence="4" key="1">
    <citation type="journal article" date="2014" name="Front. Microbiol.">
        <title>High frequency of phylogenetically diverse reductive dehalogenase-homologous genes in deep subseafloor sedimentary metagenomes.</title>
        <authorList>
            <person name="Kawai M."/>
            <person name="Futagami T."/>
            <person name="Toyoda A."/>
            <person name="Takaki Y."/>
            <person name="Nishi S."/>
            <person name="Hori S."/>
            <person name="Arai W."/>
            <person name="Tsubouchi T."/>
            <person name="Morono Y."/>
            <person name="Uchiyama I."/>
            <person name="Ito T."/>
            <person name="Fujiyama A."/>
            <person name="Inagaki F."/>
            <person name="Takami H."/>
        </authorList>
    </citation>
    <scope>NUCLEOTIDE SEQUENCE</scope>
    <source>
        <strain evidence="4">Expedition CK06-06</strain>
    </source>
</reference>
<evidence type="ECO:0000256" key="3">
    <source>
        <dbReference type="ARBA" id="ARBA00023186"/>
    </source>
</evidence>
<dbReference type="EMBL" id="BARU01048173">
    <property type="protein sequence ID" value="GAH93988.1"/>
    <property type="molecule type" value="Genomic_DNA"/>
</dbReference>
<dbReference type="GO" id="GO:0005524">
    <property type="term" value="F:ATP binding"/>
    <property type="evidence" value="ECO:0007669"/>
    <property type="project" value="UniProtKB-KW"/>
</dbReference>
<name>X1LIN8_9ZZZZ</name>
<organism evidence="4">
    <name type="scientific">marine sediment metagenome</name>
    <dbReference type="NCBI Taxonomy" id="412755"/>
    <lineage>
        <taxon>unclassified sequences</taxon>
        <taxon>metagenomes</taxon>
        <taxon>ecological metagenomes</taxon>
    </lineage>
</organism>
<dbReference type="InterPro" id="IPR002423">
    <property type="entry name" value="Cpn60/GroEL/TCP-1"/>
</dbReference>
<gene>
    <name evidence="4" type="ORF">S03H2_71751</name>
</gene>
<accession>X1LIN8</accession>
<keyword evidence="2" id="KW-0067">ATP-binding</keyword>
<dbReference type="SUPFAM" id="SSF52029">
    <property type="entry name" value="GroEL apical domain-like"/>
    <property type="match status" value="1"/>
</dbReference>
<feature type="non-terminal residue" evidence="4">
    <location>
        <position position="84"/>
    </location>
</feature>
<dbReference type="InterPro" id="IPR017998">
    <property type="entry name" value="Chaperone_TCP-1"/>
</dbReference>